<dbReference type="EMBL" id="SMRT01000019">
    <property type="protein sequence ID" value="TDF92770.1"/>
    <property type="molecule type" value="Genomic_DNA"/>
</dbReference>
<comment type="caution">
    <text evidence="6">The sequence shown here is derived from an EMBL/GenBank/DDBJ whole genome shotgun (WGS) entry which is preliminary data.</text>
</comment>
<name>A0A4R5KF37_9BACL</name>
<dbReference type="PANTHER" id="PTHR12151">
    <property type="entry name" value="ELECTRON TRANSPORT PROTIN SCO1/SENC FAMILY MEMBER"/>
    <property type="match status" value="1"/>
</dbReference>
<accession>A0A4R5KF37</accession>
<dbReference type="InterPro" id="IPR036249">
    <property type="entry name" value="Thioredoxin-like_sf"/>
</dbReference>
<keyword evidence="3" id="KW-0479">Metal-binding</keyword>
<dbReference type="PANTHER" id="PTHR12151:SF25">
    <property type="entry name" value="LINALOOL DEHYDRATASE_ISOMERASE DOMAIN-CONTAINING PROTEIN"/>
    <property type="match status" value="1"/>
</dbReference>
<dbReference type="InterPro" id="IPR003782">
    <property type="entry name" value="SCO1/SenC"/>
</dbReference>
<evidence type="ECO:0000313" key="6">
    <source>
        <dbReference type="EMBL" id="TDF92770.1"/>
    </source>
</evidence>
<comment type="similarity">
    <text evidence="1">Belongs to the SCO1/2 family.</text>
</comment>
<keyword evidence="7" id="KW-1185">Reference proteome</keyword>
<feature type="binding site" evidence="3">
    <location>
        <position position="78"/>
    </location>
    <ligand>
        <name>Cu cation</name>
        <dbReference type="ChEBI" id="CHEBI:23378"/>
    </ligand>
</feature>
<sequence length="205" mass="22803">MKAIIHKHGFKLLVLLLLALFIGSIVSWLNQESPALPVIKPAPPFTLKNLEGETVQLSDSDGKVRLIEFLFTSCPDVCPMTTYNMVKLQEELKKEGLWGSKVQFQSITFDPVKDTPEVFKKYGDRMGMDYAGWKLLTGTEAETGEVAKSFGVMVQKMPDGQFVHSVTSLFLVDGAGKIRKVFAMGEDMNNEDILKKIRQIAGSSK</sequence>
<evidence type="ECO:0000313" key="7">
    <source>
        <dbReference type="Proteomes" id="UP000295636"/>
    </source>
</evidence>
<dbReference type="Proteomes" id="UP000295636">
    <property type="component" value="Unassembled WGS sequence"/>
</dbReference>
<dbReference type="Pfam" id="PF02630">
    <property type="entry name" value="SCO1-SenC"/>
    <property type="match status" value="1"/>
</dbReference>
<dbReference type="Gene3D" id="3.40.30.10">
    <property type="entry name" value="Glutaredoxin"/>
    <property type="match status" value="1"/>
</dbReference>
<reference evidence="6 7" key="1">
    <citation type="submission" date="2019-03" db="EMBL/GenBank/DDBJ databases">
        <title>This is whole genome sequence of Paenibacillus sp MS74 strain.</title>
        <authorList>
            <person name="Trinh H.N."/>
        </authorList>
    </citation>
    <scope>NUCLEOTIDE SEQUENCE [LARGE SCALE GENOMIC DNA]</scope>
    <source>
        <strain evidence="6 7">MS74</strain>
    </source>
</reference>
<evidence type="ECO:0000259" key="5">
    <source>
        <dbReference type="PROSITE" id="PS51352"/>
    </source>
</evidence>
<dbReference type="GO" id="GO:0046872">
    <property type="term" value="F:metal ion binding"/>
    <property type="evidence" value="ECO:0007669"/>
    <property type="project" value="UniProtKB-KW"/>
</dbReference>
<dbReference type="SUPFAM" id="SSF52833">
    <property type="entry name" value="Thioredoxin-like"/>
    <property type="match status" value="1"/>
</dbReference>
<evidence type="ECO:0000256" key="3">
    <source>
        <dbReference type="PIRSR" id="PIRSR603782-1"/>
    </source>
</evidence>
<dbReference type="CDD" id="cd02968">
    <property type="entry name" value="SCO"/>
    <property type="match status" value="1"/>
</dbReference>
<gene>
    <name evidence="6" type="ORF">E1757_29060</name>
</gene>
<evidence type="ECO:0000256" key="1">
    <source>
        <dbReference type="ARBA" id="ARBA00010996"/>
    </source>
</evidence>
<feature type="domain" description="Thioredoxin" evidence="5">
    <location>
        <begin position="36"/>
        <end position="202"/>
    </location>
</feature>
<dbReference type="RefSeq" id="WP_133234845.1">
    <property type="nucleotide sequence ID" value="NZ_SMRT01000019.1"/>
</dbReference>
<dbReference type="AlphaFoldDB" id="A0A4R5KF37"/>
<evidence type="ECO:0000256" key="4">
    <source>
        <dbReference type="PIRSR" id="PIRSR603782-2"/>
    </source>
</evidence>
<keyword evidence="4" id="KW-1015">Disulfide bond</keyword>
<dbReference type="OrthoDB" id="9811998at2"/>
<proteinExistence type="inferred from homology"/>
<organism evidence="6 7">
    <name type="scientific">Paenibacillus piri</name>
    <dbReference type="NCBI Taxonomy" id="2547395"/>
    <lineage>
        <taxon>Bacteria</taxon>
        <taxon>Bacillati</taxon>
        <taxon>Bacillota</taxon>
        <taxon>Bacilli</taxon>
        <taxon>Bacillales</taxon>
        <taxon>Paenibacillaceae</taxon>
        <taxon>Paenibacillus</taxon>
    </lineage>
</organism>
<keyword evidence="2 3" id="KW-0186">Copper</keyword>
<dbReference type="InterPro" id="IPR013766">
    <property type="entry name" value="Thioredoxin_domain"/>
</dbReference>
<protein>
    <submittedName>
        <fullName evidence="6">SCO family protein</fullName>
    </submittedName>
</protein>
<feature type="disulfide bond" description="Redox-active" evidence="4">
    <location>
        <begin position="74"/>
        <end position="78"/>
    </location>
</feature>
<dbReference type="PROSITE" id="PS51352">
    <property type="entry name" value="THIOREDOXIN_2"/>
    <property type="match status" value="1"/>
</dbReference>
<evidence type="ECO:0000256" key="2">
    <source>
        <dbReference type="ARBA" id="ARBA00023008"/>
    </source>
</evidence>
<feature type="binding site" evidence="3">
    <location>
        <position position="74"/>
    </location>
    <ligand>
        <name>Cu cation</name>
        <dbReference type="ChEBI" id="CHEBI:23378"/>
    </ligand>
</feature>